<name>A0A448XID7_9PLAT</name>
<keyword evidence="4" id="KW-1185">Reference proteome</keyword>
<accession>A0A448XID7</accession>
<sequence>MPIKGPLLSNHTFNGAEIFNRFTERSYASNFGDKVDSFGNIRNSSASDASLQQFYVEIAEIKTFRVIYNWLVTFLLFFVCPFCILTLVSVKLIQAVHKSSCFMRQQCARNLVEMRCINREETRISVLLLSLIVAFFACQSPFVIYLVCSHIDWAPPIDRLYQIEALVSLALAIKSDCTFLLHIWMSQRFIKSLRRILHTVSGVINSKEVGTQGHSQPNHLLRLNYSWPRRQLSSIPILNNKKSNSSKKKCHMKVNSNDGMEPSCRHLDEIDKGPNQQTTTEMPYAESNSGGWKPSSTEEMFTNLFRPDSDTSCQQISTGRTRSELNMSQKTRSYPQEIWNENFSETRRAPNRWMTDDNMLHGKHTTSIFARLLSQTRKRRLRRRLKPGQLGSNGAPCRQSRRNFSVSASESTTTGQFLSIFMANSAPGSSPNTPSTTTTASQAGANTCNSTVALNKFHRQSKIIPQSQTSPQAGNNINSQRCCHFGCDGQRQPAYHLTPPYAVRITPPCRMFYASSLDQQISMLNRHFPSHPIKIHKGVFIGQNMEPLTTAALYWEGECHDNLYPKTVLPNAIKKHHSASALIRTGRDQIFNDVGPAIDVKSFKTTLVLSVRAAYWSQHLMT</sequence>
<dbReference type="InterPro" id="IPR052954">
    <property type="entry name" value="GPCR-Ligand_Int"/>
</dbReference>
<gene>
    <name evidence="3" type="ORF">PXEA_LOCUS30806</name>
</gene>
<comment type="caution">
    <text evidence="3">The sequence shown here is derived from an EMBL/GenBank/DDBJ whole genome shotgun (WGS) entry which is preliminary data.</text>
</comment>
<dbReference type="CDD" id="cd00637">
    <property type="entry name" value="7tm_classA_rhodopsin-like"/>
    <property type="match status" value="1"/>
</dbReference>
<evidence type="ECO:0008006" key="5">
    <source>
        <dbReference type="Google" id="ProtNLM"/>
    </source>
</evidence>
<feature type="transmembrane region" description="Helical" evidence="2">
    <location>
        <begin position="124"/>
        <end position="145"/>
    </location>
</feature>
<organism evidence="3 4">
    <name type="scientific">Protopolystoma xenopodis</name>
    <dbReference type="NCBI Taxonomy" id="117903"/>
    <lineage>
        <taxon>Eukaryota</taxon>
        <taxon>Metazoa</taxon>
        <taxon>Spiralia</taxon>
        <taxon>Lophotrochozoa</taxon>
        <taxon>Platyhelminthes</taxon>
        <taxon>Monogenea</taxon>
        <taxon>Polyopisthocotylea</taxon>
        <taxon>Polystomatidea</taxon>
        <taxon>Polystomatidae</taxon>
        <taxon>Protopolystoma</taxon>
    </lineage>
</organism>
<evidence type="ECO:0000256" key="1">
    <source>
        <dbReference type="SAM" id="MobiDB-lite"/>
    </source>
</evidence>
<dbReference type="AlphaFoldDB" id="A0A448XID7"/>
<dbReference type="OrthoDB" id="6286129at2759"/>
<feature type="transmembrane region" description="Helical" evidence="2">
    <location>
        <begin position="67"/>
        <end position="90"/>
    </location>
</feature>
<evidence type="ECO:0000256" key="2">
    <source>
        <dbReference type="SAM" id="Phobius"/>
    </source>
</evidence>
<dbReference type="EMBL" id="CAAALY010254746">
    <property type="protein sequence ID" value="VEL37366.1"/>
    <property type="molecule type" value="Genomic_DNA"/>
</dbReference>
<feature type="compositionally biased region" description="Polar residues" evidence="1">
    <location>
        <begin position="274"/>
        <end position="300"/>
    </location>
</feature>
<protein>
    <recommendedName>
        <fullName evidence="5">G-protein coupled receptors family 1 profile domain-containing protein</fullName>
    </recommendedName>
</protein>
<keyword evidence="2" id="KW-0472">Membrane</keyword>
<feature type="compositionally biased region" description="Polar residues" evidence="1">
    <location>
        <begin position="310"/>
        <end position="332"/>
    </location>
</feature>
<reference evidence="3" key="1">
    <citation type="submission" date="2018-11" db="EMBL/GenBank/DDBJ databases">
        <authorList>
            <consortium name="Pathogen Informatics"/>
        </authorList>
    </citation>
    <scope>NUCLEOTIDE SEQUENCE</scope>
</reference>
<dbReference type="SUPFAM" id="SSF81321">
    <property type="entry name" value="Family A G protein-coupled receptor-like"/>
    <property type="match status" value="1"/>
</dbReference>
<evidence type="ECO:0000313" key="4">
    <source>
        <dbReference type="Proteomes" id="UP000784294"/>
    </source>
</evidence>
<keyword evidence="2" id="KW-0812">Transmembrane</keyword>
<feature type="compositionally biased region" description="Basic and acidic residues" evidence="1">
    <location>
        <begin position="263"/>
        <end position="272"/>
    </location>
</feature>
<feature type="region of interest" description="Disordered" evidence="1">
    <location>
        <begin position="241"/>
        <end position="332"/>
    </location>
</feature>
<dbReference type="Proteomes" id="UP000784294">
    <property type="component" value="Unassembled WGS sequence"/>
</dbReference>
<keyword evidence="2" id="KW-1133">Transmembrane helix</keyword>
<feature type="region of interest" description="Disordered" evidence="1">
    <location>
        <begin position="423"/>
        <end position="443"/>
    </location>
</feature>
<evidence type="ECO:0000313" key="3">
    <source>
        <dbReference type="EMBL" id="VEL37366.1"/>
    </source>
</evidence>
<dbReference type="PANTHER" id="PTHR46641:SF2">
    <property type="entry name" value="FMRFAMIDE RECEPTOR"/>
    <property type="match status" value="1"/>
</dbReference>
<proteinExistence type="predicted"/>
<dbReference type="PANTHER" id="PTHR46641">
    <property type="entry name" value="FMRFAMIDE RECEPTOR-RELATED"/>
    <property type="match status" value="1"/>
</dbReference>
<dbReference type="Gene3D" id="1.20.1070.10">
    <property type="entry name" value="Rhodopsin 7-helix transmembrane proteins"/>
    <property type="match status" value="1"/>
</dbReference>